<evidence type="ECO:0000256" key="1">
    <source>
        <dbReference type="SAM" id="MobiDB-lite"/>
    </source>
</evidence>
<accession>A0AAC9U465</accession>
<dbReference type="InterPro" id="IPR029150">
    <property type="entry name" value="dCache_3"/>
</dbReference>
<keyword evidence="2" id="KW-1133">Transmembrane helix</keyword>
<dbReference type="PROSITE" id="PS50887">
    <property type="entry name" value="GGDEF"/>
    <property type="match status" value="1"/>
</dbReference>
<evidence type="ECO:0000259" key="3">
    <source>
        <dbReference type="PROSITE" id="PS50883"/>
    </source>
</evidence>
<dbReference type="SUPFAM" id="SSF55073">
    <property type="entry name" value="Nucleotide cyclase"/>
    <property type="match status" value="1"/>
</dbReference>
<evidence type="ECO:0000313" key="7">
    <source>
        <dbReference type="Proteomes" id="UP000198233"/>
    </source>
</evidence>
<organism evidence="6 7">
    <name type="scientific">Shewanella marisflavi</name>
    <dbReference type="NCBI Taxonomy" id="260364"/>
    <lineage>
        <taxon>Bacteria</taxon>
        <taxon>Pseudomonadati</taxon>
        <taxon>Pseudomonadota</taxon>
        <taxon>Gammaproteobacteria</taxon>
        <taxon>Alteromonadales</taxon>
        <taxon>Shewanellaceae</taxon>
        <taxon>Shewanella</taxon>
    </lineage>
</organism>
<keyword evidence="2" id="KW-0812">Transmembrane</keyword>
<dbReference type="CDD" id="cd01948">
    <property type="entry name" value="EAL"/>
    <property type="match status" value="1"/>
</dbReference>
<dbReference type="Pfam" id="PF14827">
    <property type="entry name" value="dCache_3"/>
    <property type="match status" value="1"/>
</dbReference>
<dbReference type="Gene3D" id="3.30.70.270">
    <property type="match status" value="1"/>
</dbReference>
<feature type="domain" description="HAMP" evidence="4">
    <location>
        <begin position="289"/>
        <end position="340"/>
    </location>
</feature>
<dbReference type="Pfam" id="PF00563">
    <property type="entry name" value="EAL"/>
    <property type="match status" value="1"/>
</dbReference>
<dbReference type="GO" id="GO:0007165">
    <property type="term" value="P:signal transduction"/>
    <property type="evidence" value="ECO:0007669"/>
    <property type="project" value="InterPro"/>
</dbReference>
<dbReference type="KEGG" id="smav:CFF01_08435"/>
<protein>
    <submittedName>
        <fullName evidence="6">GGDEF domain-containing protein</fullName>
    </submittedName>
</protein>
<dbReference type="EMBL" id="CP022272">
    <property type="protein sequence ID" value="ASJ98624.1"/>
    <property type="molecule type" value="Genomic_DNA"/>
</dbReference>
<dbReference type="AlphaFoldDB" id="A0AAC9U465"/>
<evidence type="ECO:0000259" key="5">
    <source>
        <dbReference type="PROSITE" id="PS50887"/>
    </source>
</evidence>
<dbReference type="InterPro" id="IPR035919">
    <property type="entry name" value="EAL_sf"/>
</dbReference>
<dbReference type="InterPro" id="IPR050706">
    <property type="entry name" value="Cyclic-di-GMP_PDE-like"/>
</dbReference>
<feature type="region of interest" description="Disordered" evidence="1">
    <location>
        <begin position="764"/>
        <end position="784"/>
    </location>
</feature>
<dbReference type="PANTHER" id="PTHR33121:SF71">
    <property type="entry name" value="OXYGEN SENSOR PROTEIN DOSP"/>
    <property type="match status" value="1"/>
</dbReference>
<dbReference type="PROSITE" id="PS50885">
    <property type="entry name" value="HAMP"/>
    <property type="match status" value="1"/>
</dbReference>
<reference evidence="6 7" key="1">
    <citation type="submission" date="2017-06" db="EMBL/GenBank/DDBJ databases">
        <title>Complete genome sequence of Shewanella marisflavi EP1 associated with anaerobic 2,4-dinitrotoluene reduction and salt tolerance.</title>
        <authorList>
            <person name="Huang J."/>
        </authorList>
    </citation>
    <scope>NUCLEOTIDE SEQUENCE [LARGE SCALE GENOMIC DNA]</scope>
    <source>
        <strain evidence="6 7">EP1</strain>
    </source>
</reference>
<dbReference type="Gene3D" id="3.20.20.450">
    <property type="entry name" value="EAL domain"/>
    <property type="match status" value="1"/>
</dbReference>
<dbReference type="SUPFAM" id="SSF141868">
    <property type="entry name" value="EAL domain-like"/>
    <property type="match status" value="1"/>
</dbReference>
<dbReference type="SMART" id="SM00052">
    <property type="entry name" value="EAL"/>
    <property type="match status" value="1"/>
</dbReference>
<evidence type="ECO:0000256" key="2">
    <source>
        <dbReference type="SAM" id="Phobius"/>
    </source>
</evidence>
<dbReference type="PANTHER" id="PTHR33121">
    <property type="entry name" value="CYCLIC DI-GMP PHOSPHODIESTERASE PDEF"/>
    <property type="match status" value="1"/>
</dbReference>
<feature type="transmembrane region" description="Helical" evidence="2">
    <location>
        <begin position="269"/>
        <end position="288"/>
    </location>
</feature>
<feature type="domain" description="EAL" evidence="3">
    <location>
        <begin position="508"/>
        <end position="761"/>
    </location>
</feature>
<dbReference type="NCBIfam" id="TIGR00254">
    <property type="entry name" value="GGDEF"/>
    <property type="match status" value="1"/>
</dbReference>
<feature type="compositionally biased region" description="Basic and acidic residues" evidence="1">
    <location>
        <begin position="767"/>
        <end position="784"/>
    </location>
</feature>
<evidence type="ECO:0000259" key="4">
    <source>
        <dbReference type="PROSITE" id="PS50885"/>
    </source>
</evidence>
<dbReference type="GO" id="GO:0071111">
    <property type="term" value="F:cyclic-guanylate-specific phosphodiesterase activity"/>
    <property type="evidence" value="ECO:0007669"/>
    <property type="project" value="InterPro"/>
</dbReference>
<dbReference type="PROSITE" id="PS50883">
    <property type="entry name" value="EAL"/>
    <property type="match status" value="1"/>
</dbReference>
<evidence type="ECO:0000313" key="6">
    <source>
        <dbReference type="EMBL" id="ASJ98624.1"/>
    </source>
</evidence>
<dbReference type="Pfam" id="PF00990">
    <property type="entry name" value="GGDEF"/>
    <property type="match status" value="1"/>
</dbReference>
<name>A0AAC9U465_9GAMM</name>
<feature type="domain" description="GGDEF" evidence="5">
    <location>
        <begin position="371"/>
        <end position="502"/>
    </location>
</feature>
<dbReference type="RefSeq" id="WP_088905913.1">
    <property type="nucleotide sequence ID" value="NZ_CP022272.1"/>
</dbReference>
<dbReference type="InterPro" id="IPR000160">
    <property type="entry name" value="GGDEF_dom"/>
</dbReference>
<dbReference type="CDD" id="cd01949">
    <property type="entry name" value="GGDEF"/>
    <property type="match status" value="1"/>
</dbReference>
<dbReference type="InterPro" id="IPR003660">
    <property type="entry name" value="HAMP_dom"/>
</dbReference>
<gene>
    <name evidence="6" type="ORF">CFF01_08435</name>
</gene>
<dbReference type="Proteomes" id="UP000198233">
    <property type="component" value="Chromosome"/>
</dbReference>
<dbReference type="Gene3D" id="6.10.340.10">
    <property type="match status" value="1"/>
</dbReference>
<sequence length="784" mass="87071">MQNSFRNRLIIVFLFLLTLVQLATAAFVLSATLKDNRQQQKQSLVIGTNVFAEMLLNRSIQLNQSLSVLSADFGFKRAVATKEQDTIESVLSNHGMRIGAAAAILLSPDGRLLSSSLAQLQQRDIDSLFKLTQSANSDFAVLNFDHASYQFVLQPVKAPTLIAWVGMGFLLDASVANQAKRITGIDISFVNQSGDRIEMVSTLPPAQQQSVLKQLQAVENVDSTVQDNLPLDYLSVVQQLDKHGLNQWAILHQSVDKWQQNYLSLRNNMLLIFAITSLLAFAIATWFARGLTRPIYSLVNFARRVGQGENPDKIDGAPAELQVLADTLSIMRGNIETRENALLYQSQHDALTGLYNRFAAKQLLTEKIGMLNGCLVLLDIKHFRHINDIIGFANADKLLLLFSQRLATLSDDIKLVARLDGDSFLLLFDEPLTEKTIEQFLLKLAVPFTIEGSKISLTVRAGMINLVNQYHNIDTLLRHGEIALNHACLSNLSVAEYQVGTDEKYQRELALVRELPEALSDRQLHLVYQPKINIQQGICYGAEALIRWQHPTLGFIPPDEFIQLAENSGNISIVSEWVISEAVSQLVKWRAEGLDLSVAINLSAHDLIDESLPARICAQLTAHGLPRSSLAIEVTEGAVMTDTQAAIDVLTQFRDLGIHVSIDDFGTGHSSLAYLKMLPVDEVKIDRSFIKDIHLNDTDLMIVQTSIQLIKGLNLSVVAEGVESIAGIDILRKLQCDSIQGYVYAKPLKAPDFRQWVQKFNSVTKPAKSETKPVESKTKPAEHE</sequence>
<dbReference type="InterPro" id="IPR029787">
    <property type="entry name" value="Nucleotide_cyclase"/>
</dbReference>
<proteinExistence type="predicted"/>
<dbReference type="InterPro" id="IPR001633">
    <property type="entry name" value="EAL_dom"/>
</dbReference>
<keyword evidence="2" id="KW-0472">Membrane</keyword>
<dbReference type="SMART" id="SM00267">
    <property type="entry name" value="GGDEF"/>
    <property type="match status" value="1"/>
</dbReference>
<dbReference type="InterPro" id="IPR043128">
    <property type="entry name" value="Rev_trsase/Diguanyl_cyclase"/>
</dbReference>
<dbReference type="GO" id="GO:0016020">
    <property type="term" value="C:membrane"/>
    <property type="evidence" value="ECO:0007669"/>
    <property type="project" value="InterPro"/>
</dbReference>